<organism evidence="3 4">
    <name type="scientific">Floridaenema aerugineum BLCC-F46</name>
    <dbReference type="NCBI Taxonomy" id="3153654"/>
    <lineage>
        <taxon>Bacteria</taxon>
        <taxon>Bacillati</taxon>
        <taxon>Cyanobacteriota</taxon>
        <taxon>Cyanophyceae</taxon>
        <taxon>Oscillatoriophycideae</taxon>
        <taxon>Aerosakkonematales</taxon>
        <taxon>Aerosakkonemataceae</taxon>
        <taxon>Floridanema</taxon>
        <taxon>Floridanema aerugineum</taxon>
    </lineage>
</organism>
<sequence length="388" mass="44224">MVLAYVTSYEVFDSSGWRKDLLGIRGAGQFLAKYLENQSIPISYIGPLKQNHKLVDRAKSKLYKLVLNKFYHCWSVPSITKDYALQVSQKLSNSNARLVLCPENAQPVAYLECKQPIVIWTDAPQTALIDWYSVFSNLCGETKRHIYEMEKAAFERSKVVIFLSDWAAESAIKIYGIEPRKVRVIPWGANIECDRNSETINHIVQAKDRVPCKLLFIGVEWLRKGGDIALKVAEELNQRGLKTELFVVGCHPINDRPLPKFVKVLGFIDKSTMEGKEQINKLFRESHFFIMPSKADCSPHVLCEANSFGLPCLTSNVGGIPSMISDDLNGKTFLLKARISEYCDYINNLMNNYGEYQDLARSSFNEYQNRFNWEVVGKQAKELILDLL</sequence>
<evidence type="ECO:0000313" key="4">
    <source>
        <dbReference type="Proteomes" id="UP001576774"/>
    </source>
</evidence>
<dbReference type="PANTHER" id="PTHR46401:SF2">
    <property type="entry name" value="GLYCOSYLTRANSFERASE WBBK-RELATED"/>
    <property type="match status" value="1"/>
</dbReference>
<name>A0ABV4XAY2_9CYAN</name>
<evidence type="ECO:0000313" key="3">
    <source>
        <dbReference type="EMBL" id="MFB2879948.1"/>
    </source>
</evidence>
<dbReference type="EC" id="2.4.-.-" evidence="3"/>
<dbReference type="GO" id="GO:0016757">
    <property type="term" value="F:glycosyltransferase activity"/>
    <property type="evidence" value="ECO:0007669"/>
    <property type="project" value="UniProtKB-KW"/>
</dbReference>
<keyword evidence="3" id="KW-0328">Glycosyltransferase</keyword>
<dbReference type="CDD" id="cd03801">
    <property type="entry name" value="GT4_PimA-like"/>
    <property type="match status" value="1"/>
</dbReference>
<feature type="domain" description="Glycosyl transferase family 1" evidence="2">
    <location>
        <begin position="213"/>
        <end position="361"/>
    </location>
</feature>
<accession>A0ABV4XAY2</accession>
<keyword evidence="1 3" id="KW-0808">Transferase</keyword>
<dbReference type="EMBL" id="JBHFNQ010000186">
    <property type="protein sequence ID" value="MFB2879948.1"/>
    <property type="molecule type" value="Genomic_DNA"/>
</dbReference>
<evidence type="ECO:0000256" key="1">
    <source>
        <dbReference type="ARBA" id="ARBA00022679"/>
    </source>
</evidence>
<dbReference type="Proteomes" id="UP001576774">
    <property type="component" value="Unassembled WGS sequence"/>
</dbReference>
<dbReference type="Pfam" id="PF00534">
    <property type="entry name" value="Glycos_transf_1"/>
    <property type="match status" value="1"/>
</dbReference>
<dbReference type="InterPro" id="IPR001296">
    <property type="entry name" value="Glyco_trans_1"/>
</dbReference>
<dbReference type="Gene3D" id="3.40.50.2000">
    <property type="entry name" value="Glycogen Phosphorylase B"/>
    <property type="match status" value="2"/>
</dbReference>
<dbReference type="RefSeq" id="WP_413272982.1">
    <property type="nucleotide sequence ID" value="NZ_JBHFNQ010000186.1"/>
</dbReference>
<dbReference type="SUPFAM" id="SSF53756">
    <property type="entry name" value="UDP-Glycosyltransferase/glycogen phosphorylase"/>
    <property type="match status" value="1"/>
</dbReference>
<reference evidence="3 4" key="1">
    <citation type="submission" date="2024-09" db="EMBL/GenBank/DDBJ databases">
        <title>Floridaenema gen nov. (Aerosakkonemataceae, Aerosakkonematales ord. nov., Cyanobacteria) from benthic tropical and subtropical fresh waters, with the description of four new species.</title>
        <authorList>
            <person name="Moretto J.A."/>
            <person name="Berthold D.E."/>
            <person name="Lefler F.W."/>
            <person name="Huang I.-S."/>
            <person name="Laughinghouse H. IV."/>
        </authorList>
    </citation>
    <scope>NUCLEOTIDE SEQUENCE [LARGE SCALE GENOMIC DNA]</scope>
    <source>
        <strain evidence="3 4">BLCC-F46</strain>
    </source>
</reference>
<gene>
    <name evidence="3" type="ORF">ACE1CC_24095</name>
</gene>
<dbReference type="PANTHER" id="PTHR46401">
    <property type="entry name" value="GLYCOSYLTRANSFERASE WBBK-RELATED"/>
    <property type="match status" value="1"/>
</dbReference>
<keyword evidence="4" id="KW-1185">Reference proteome</keyword>
<proteinExistence type="predicted"/>
<comment type="caution">
    <text evidence="3">The sequence shown here is derived from an EMBL/GenBank/DDBJ whole genome shotgun (WGS) entry which is preliminary data.</text>
</comment>
<evidence type="ECO:0000259" key="2">
    <source>
        <dbReference type="Pfam" id="PF00534"/>
    </source>
</evidence>
<protein>
    <submittedName>
        <fullName evidence="3">Glycosyltransferase family 4 protein</fullName>
        <ecNumber evidence="3">2.4.-.-</ecNumber>
    </submittedName>
</protein>